<keyword evidence="1" id="KW-0408">Iron</keyword>
<sequence length="66" mass="7232">MPFGGGSRICIGMHFAVMEAQIIALHVLRKVKFQPVDGFEPQIALHVTMTSVNGIMLRAIPRGKDV</sequence>
<comment type="similarity">
    <text evidence="1">Belongs to the cytochrome P450 family.</text>
</comment>
<dbReference type="GO" id="GO:0016705">
    <property type="term" value="F:oxidoreductase activity, acting on paired donors, with incorporation or reduction of molecular oxygen"/>
    <property type="evidence" value="ECO:0007669"/>
    <property type="project" value="InterPro"/>
</dbReference>
<dbReference type="SUPFAM" id="SSF48264">
    <property type="entry name" value="Cytochrome P450"/>
    <property type="match status" value="1"/>
</dbReference>
<gene>
    <name evidence="2" type="ORF">TSPGSL018_28404</name>
</gene>
<dbReference type="GO" id="GO:0005506">
    <property type="term" value="F:iron ion binding"/>
    <property type="evidence" value="ECO:0007669"/>
    <property type="project" value="InterPro"/>
</dbReference>
<dbReference type="Gene3D" id="1.10.630.10">
    <property type="entry name" value="Cytochrome P450"/>
    <property type="match status" value="1"/>
</dbReference>
<organism evidence="2">
    <name type="scientific">Tetraselmis sp. GSL018</name>
    <dbReference type="NCBI Taxonomy" id="582737"/>
    <lineage>
        <taxon>Eukaryota</taxon>
        <taxon>Viridiplantae</taxon>
        <taxon>Chlorophyta</taxon>
        <taxon>core chlorophytes</taxon>
        <taxon>Chlorodendrophyceae</taxon>
        <taxon>Chlorodendrales</taxon>
        <taxon>Chlorodendraceae</taxon>
        <taxon>Tetraselmis</taxon>
    </lineage>
</organism>
<evidence type="ECO:0000313" key="2">
    <source>
        <dbReference type="EMBL" id="JAC60652.1"/>
    </source>
</evidence>
<keyword evidence="1" id="KW-0349">Heme</keyword>
<dbReference type="InterPro" id="IPR036396">
    <property type="entry name" value="Cyt_P450_sf"/>
</dbReference>
<proteinExistence type="inferred from homology"/>
<reference evidence="2" key="1">
    <citation type="submission" date="2014-05" db="EMBL/GenBank/DDBJ databases">
        <title>The transcriptome of the halophilic microalga Tetraselmis sp. GSL018 isolated from the Great Salt Lake, Utah.</title>
        <authorList>
            <person name="Jinkerson R.E."/>
            <person name="D'Adamo S."/>
            <person name="Posewitz M.C."/>
        </authorList>
    </citation>
    <scope>NUCLEOTIDE SEQUENCE</scope>
    <source>
        <strain evidence="2">GSL018</strain>
    </source>
</reference>
<dbReference type="GO" id="GO:0020037">
    <property type="term" value="F:heme binding"/>
    <property type="evidence" value="ECO:0007669"/>
    <property type="project" value="InterPro"/>
</dbReference>
<dbReference type="PROSITE" id="PS00086">
    <property type="entry name" value="CYTOCHROME_P450"/>
    <property type="match status" value="1"/>
</dbReference>
<dbReference type="EMBL" id="GBEZ01026570">
    <property type="protein sequence ID" value="JAC60652.1"/>
    <property type="molecule type" value="Transcribed_RNA"/>
</dbReference>
<keyword evidence="1" id="KW-0503">Monooxygenase</keyword>
<dbReference type="InterPro" id="IPR017972">
    <property type="entry name" value="Cyt_P450_CS"/>
</dbReference>
<evidence type="ECO:0000256" key="1">
    <source>
        <dbReference type="RuleBase" id="RU000461"/>
    </source>
</evidence>
<dbReference type="GO" id="GO:0004497">
    <property type="term" value="F:monooxygenase activity"/>
    <property type="evidence" value="ECO:0007669"/>
    <property type="project" value="UniProtKB-KW"/>
</dbReference>
<protein>
    <submittedName>
        <fullName evidence="2">Cytochrome p450 family protein</fullName>
    </submittedName>
</protein>
<dbReference type="AlphaFoldDB" id="A0A061QJB2"/>
<keyword evidence="1" id="KW-0560">Oxidoreductase</keyword>
<accession>A0A061QJB2</accession>
<keyword evidence="1" id="KW-0479">Metal-binding</keyword>
<name>A0A061QJB2_9CHLO</name>
<dbReference type="Pfam" id="PF00067">
    <property type="entry name" value="p450"/>
    <property type="match status" value="1"/>
</dbReference>
<dbReference type="InterPro" id="IPR001128">
    <property type="entry name" value="Cyt_P450"/>
</dbReference>